<dbReference type="SUPFAM" id="SSF52540">
    <property type="entry name" value="P-loop containing nucleoside triphosphate hydrolases"/>
    <property type="match status" value="1"/>
</dbReference>
<dbReference type="EMBL" id="CP073910">
    <property type="protein sequence ID" value="QUT04377.1"/>
    <property type="molecule type" value="Genomic_DNA"/>
</dbReference>
<dbReference type="AlphaFoldDB" id="A0A975Q0J3"/>
<reference evidence="1" key="1">
    <citation type="submission" date="2021-04" db="EMBL/GenBank/DDBJ databases">
        <title>Isolation of p-tert-butylphenol degrading bacteria Sphingobium phenoxybenzoativorans Tas13 from active sludge.</title>
        <authorList>
            <person name="Li Y."/>
        </authorList>
    </citation>
    <scope>NUCLEOTIDE SEQUENCE</scope>
    <source>
        <strain evidence="1">Tas13</strain>
    </source>
</reference>
<name>A0A975Q0J3_9SPHN</name>
<dbReference type="Proteomes" id="UP000681425">
    <property type="component" value="Chromosome"/>
</dbReference>
<sequence length="316" mass="35102">MHIVIHIGGGKTGTTAIQRYLASIRNKLMPEGLLYPAAAGGSDGKGHDVFGKAFIDDLPFYMKPPANTETELHALREEIGNSPASTVLISSEQLELANPTKVREFFDAFRRPLSFKILYFVRSQDELAESEYNQLVKLRRYHGSFSDFASRHFNGNFYQIASAWRSVFGPRAVKCQVYDPNAGDAVTRLFTMAGLSLPETETPPQNRSTNSSLGFLALTAMRIAGRRGKAFPPDLAGQLIEILADDDMPALLMDAREAAHFRSRFQNSNAAFAQEFLETPVPELGGRRYSDSERDNVRAKIREFEFAGGLQMPTKA</sequence>
<evidence type="ECO:0000313" key="2">
    <source>
        <dbReference type="Proteomes" id="UP000681425"/>
    </source>
</evidence>
<dbReference type="RefSeq" id="WP_212608207.1">
    <property type="nucleotide sequence ID" value="NZ_CP073910.1"/>
</dbReference>
<dbReference type="KEGG" id="spph:KFK14_15040"/>
<dbReference type="Gene3D" id="3.40.50.300">
    <property type="entry name" value="P-loop containing nucleotide triphosphate hydrolases"/>
    <property type="match status" value="1"/>
</dbReference>
<protein>
    <recommendedName>
        <fullName evidence="3">Sulfotransferase domain-containing protein</fullName>
    </recommendedName>
</protein>
<evidence type="ECO:0008006" key="3">
    <source>
        <dbReference type="Google" id="ProtNLM"/>
    </source>
</evidence>
<gene>
    <name evidence="1" type="ORF">KFK14_15040</name>
</gene>
<dbReference type="InterPro" id="IPR027417">
    <property type="entry name" value="P-loop_NTPase"/>
</dbReference>
<evidence type="ECO:0000313" key="1">
    <source>
        <dbReference type="EMBL" id="QUT04377.1"/>
    </source>
</evidence>
<accession>A0A975Q0J3</accession>
<keyword evidence="2" id="KW-1185">Reference proteome</keyword>
<proteinExistence type="predicted"/>
<organism evidence="1 2">
    <name type="scientific">Sphingobium phenoxybenzoativorans</name>
    <dbReference type="NCBI Taxonomy" id="1592790"/>
    <lineage>
        <taxon>Bacteria</taxon>
        <taxon>Pseudomonadati</taxon>
        <taxon>Pseudomonadota</taxon>
        <taxon>Alphaproteobacteria</taxon>
        <taxon>Sphingomonadales</taxon>
        <taxon>Sphingomonadaceae</taxon>
        <taxon>Sphingobium</taxon>
    </lineage>
</organism>